<reference evidence="2 3" key="1">
    <citation type="submission" date="2021-03" db="EMBL/GenBank/DDBJ databases">
        <authorList>
            <person name="D'Agostino P."/>
            <person name="Huntemann M."/>
            <person name="Clum A."/>
            <person name="Spunde A."/>
            <person name="Palaniappan K."/>
            <person name="Ritter S."/>
            <person name="Mikhailova N."/>
            <person name="Chen I.-M."/>
            <person name="Stamatis D."/>
            <person name="Reddy T."/>
            <person name="O'Malley R."/>
            <person name="Daum C."/>
            <person name="Shapiro N."/>
            <person name="Ivanova N."/>
            <person name="Kyrpides N."/>
            <person name="Woyke T."/>
        </authorList>
    </citation>
    <scope>NUCLEOTIDE SEQUENCE [LARGE SCALE GENOMIC DNA]</scope>
    <source>
        <strain evidence="2 3">WS4403</strain>
    </source>
</reference>
<keyword evidence="1" id="KW-0812">Transmembrane</keyword>
<dbReference type="Proteomes" id="UP001195624">
    <property type="component" value="Unassembled WGS sequence"/>
</dbReference>
<keyword evidence="3" id="KW-1185">Reference proteome</keyword>
<sequence>MLKAPFIAGLFIEVLMVKYLLLPLLLCSGCTHMAQDNWTGQDKAQHFIASAVLSVAGNEYGQKQHWSDTRSNSFGLMFAISLGAAKELYDSRAAGSGWSWKDFGWDIAGAATGYALWNIGQ</sequence>
<dbReference type="EMBL" id="JAGGMQ010000001">
    <property type="protein sequence ID" value="MBP2167998.1"/>
    <property type="molecule type" value="Genomic_DNA"/>
</dbReference>
<dbReference type="PANTHER" id="PTHR35462:SF2">
    <property type="entry name" value="TRANSMEMBRANE PROTEIN"/>
    <property type="match status" value="1"/>
</dbReference>
<keyword evidence="2" id="KW-0449">Lipoprotein</keyword>
<gene>
    <name evidence="2" type="ORF">J2125_001190</name>
</gene>
<dbReference type="NCBIfam" id="NF008028">
    <property type="entry name" value="PRK10759.1"/>
    <property type="match status" value="1"/>
</dbReference>
<dbReference type="PANTHER" id="PTHR35462">
    <property type="match status" value="1"/>
</dbReference>
<evidence type="ECO:0000256" key="1">
    <source>
        <dbReference type="SAM" id="Phobius"/>
    </source>
</evidence>
<evidence type="ECO:0000313" key="2">
    <source>
        <dbReference type="EMBL" id="MBP2167998.1"/>
    </source>
</evidence>
<comment type="caution">
    <text evidence="2">The sequence shown here is derived from an EMBL/GenBank/DDBJ whole genome shotgun (WGS) entry which is preliminary data.</text>
</comment>
<dbReference type="InterPro" id="IPR017028">
    <property type="entry name" value="UCP034456"/>
</dbReference>
<keyword evidence="1" id="KW-1133">Transmembrane helix</keyword>
<feature type="transmembrane region" description="Helical" evidence="1">
    <location>
        <begin position="6"/>
        <end position="26"/>
    </location>
</feature>
<protein>
    <submittedName>
        <fullName evidence="2">Lipoprotein</fullName>
    </submittedName>
</protein>
<proteinExistence type="predicted"/>
<keyword evidence="1" id="KW-0472">Membrane</keyword>
<accession>A0ABS4P7T7</accession>
<organism evidence="2 3">
    <name type="scientific">Winslowiella toletana</name>
    <dbReference type="NCBI Taxonomy" id="92490"/>
    <lineage>
        <taxon>Bacteria</taxon>
        <taxon>Pseudomonadati</taxon>
        <taxon>Pseudomonadota</taxon>
        <taxon>Gammaproteobacteria</taxon>
        <taxon>Enterobacterales</taxon>
        <taxon>Erwiniaceae</taxon>
        <taxon>Winslowiella</taxon>
    </lineage>
</organism>
<evidence type="ECO:0000313" key="3">
    <source>
        <dbReference type="Proteomes" id="UP001195624"/>
    </source>
</evidence>
<dbReference type="PIRSF" id="PIRSF034456">
    <property type="entry name" value="UCP034456"/>
    <property type="match status" value="1"/>
</dbReference>
<dbReference type="RefSeq" id="WP_017803076.1">
    <property type="nucleotide sequence ID" value="NZ_JAGGMQ010000001.1"/>
</dbReference>
<reference evidence="3" key="2">
    <citation type="submission" date="2023-07" db="EMBL/GenBank/DDBJ databases">
        <title>Genome mining of underrepresented organisms for secondary metabolites.</title>
        <authorList>
            <person name="D'Agostino P.M."/>
        </authorList>
    </citation>
    <scope>NUCLEOTIDE SEQUENCE [LARGE SCALE GENOMIC DNA]</scope>
    <source>
        <strain evidence="3">WS4403</strain>
    </source>
</reference>
<name>A0ABS4P7T7_9GAMM</name>